<dbReference type="Pfam" id="PF08241">
    <property type="entry name" value="Methyltransf_11"/>
    <property type="match status" value="1"/>
</dbReference>
<feature type="transmembrane region" description="Helical" evidence="1">
    <location>
        <begin position="58"/>
        <end position="77"/>
    </location>
</feature>
<comment type="caution">
    <text evidence="3">The sequence shown here is derived from an EMBL/GenBank/DDBJ whole genome shotgun (WGS) entry which is preliminary data.</text>
</comment>
<feature type="transmembrane region" description="Helical" evidence="1">
    <location>
        <begin position="31"/>
        <end position="51"/>
    </location>
</feature>
<dbReference type="RefSeq" id="WP_067586935.1">
    <property type="nucleotide sequence ID" value="NZ_JABMCZ010000005.1"/>
</dbReference>
<dbReference type="OrthoDB" id="9797252at2"/>
<keyword evidence="3" id="KW-0489">Methyltransferase</keyword>
<feature type="domain" description="Methyltransferase type 11" evidence="2">
    <location>
        <begin position="104"/>
        <end position="211"/>
    </location>
</feature>
<organism evidence="3 4">
    <name type="scientific">Nocardia terpenica</name>
    <dbReference type="NCBI Taxonomy" id="455432"/>
    <lineage>
        <taxon>Bacteria</taxon>
        <taxon>Bacillati</taxon>
        <taxon>Actinomycetota</taxon>
        <taxon>Actinomycetes</taxon>
        <taxon>Mycobacteriales</taxon>
        <taxon>Nocardiaceae</taxon>
        <taxon>Nocardia</taxon>
    </lineage>
</organism>
<evidence type="ECO:0000259" key="2">
    <source>
        <dbReference type="Pfam" id="PF08241"/>
    </source>
</evidence>
<keyword evidence="1" id="KW-1133">Transmembrane helix</keyword>
<evidence type="ECO:0000256" key="1">
    <source>
        <dbReference type="SAM" id="Phobius"/>
    </source>
</evidence>
<dbReference type="EMBL" id="LWGR01000004">
    <property type="protein sequence ID" value="KZM74966.1"/>
    <property type="molecule type" value="Genomic_DNA"/>
</dbReference>
<proteinExistence type="predicted"/>
<dbReference type="SUPFAM" id="SSF53335">
    <property type="entry name" value="S-adenosyl-L-methionine-dependent methyltransferases"/>
    <property type="match status" value="1"/>
</dbReference>
<dbReference type="PANTHER" id="PTHR45277:SF1">
    <property type="entry name" value="EXPRESSED PROTEIN"/>
    <property type="match status" value="1"/>
</dbReference>
<protein>
    <submittedName>
        <fullName evidence="3">Methyltransferase</fullName>
    </submittedName>
</protein>
<dbReference type="STRING" id="455432.AWN90_23450"/>
<name>A0A164P0U6_9NOCA</name>
<dbReference type="InterPro" id="IPR029063">
    <property type="entry name" value="SAM-dependent_MTases_sf"/>
</dbReference>
<dbReference type="GO" id="GO:0032259">
    <property type="term" value="P:methylation"/>
    <property type="evidence" value="ECO:0007669"/>
    <property type="project" value="UniProtKB-KW"/>
</dbReference>
<evidence type="ECO:0000313" key="4">
    <source>
        <dbReference type="Proteomes" id="UP000076512"/>
    </source>
</evidence>
<reference evidence="3 4" key="1">
    <citation type="submission" date="2016-04" db="EMBL/GenBank/DDBJ databases">
        <authorList>
            <person name="Evans L.H."/>
            <person name="Alamgir A."/>
            <person name="Owens N."/>
            <person name="Weber N.D."/>
            <person name="Virtaneva K."/>
            <person name="Barbian K."/>
            <person name="Babar A."/>
            <person name="Rosenke K."/>
        </authorList>
    </citation>
    <scope>NUCLEOTIDE SEQUENCE [LARGE SCALE GENOMIC DNA]</scope>
    <source>
        <strain evidence="3 4">IFM 0406</strain>
    </source>
</reference>
<dbReference type="AlphaFoldDB" id="A0A164P0U6"/>
<keyword evidence="1" id="KW-0472">Membrane</keyword>
<dbReference type="PANTHER" id="PTHR45277">
    <property type="entry name" value="EXPRESSED PROTEIN"/>
    <property type="match status" value="1"/>
</dbReference>
<keyword evidence="4" id="KW-1185">Reference proteome</keyword>
<gene>
    <name evidence="3" type="ORF">AWN90_23450</name>
</gene>
<dbReference type="InterPro" id="IPR013216">
    <property type="entry name" value="Methyltransf_11"/>
</dbReference>
<sequence length="267" mass="28799">MARRDTIVRTLRRHNADYGIDGDFNAVSARVQAAGIATGCAALLVSTWVCLARGKPRIAAGLSVANALIIETVAFYVHTSRAGKFAAWARILAGLGLSGDERLLDLGCGRGAVLLAAAKLLPRGRAIGVDVWRADQTDNSAQVTLSNAALENVADRVEVQTADITRLPFEDNSFDVIVSSLVIHNIASRAGRQQAVAEAARVLRPGGRLVIADLLATRRHARYLRELGFDDVLRRNLGWRMWWGGPWFPTHLVTATKPTASLTESTA</sequence>
<keyword evidence="3" id="KW-0808">Transferase</keyword>
<keyword evidence="1" id="KW-0812">Transmembrane</keyword>
<dbReference type="CDD" id="cd02440">
    <property type="entry name" value="AdoMet_MTases"/>
    <property type="match status" value="1"/>
</dbReference>
<accession>A0A164P0U6</accession>
<dbReference type="Proteomes" id="UP000076512">
    <property type="component" value="Unassembled WGS sequence"/>
</dbReference>
<dbReference type="Gene3D" id="3.40.50.150">
    <property type="entry name" value="Vaccinia Virus protein VP39"/>
    <property type="match status" value="1"/>
</dbReference>
<evidence type="ECO:0000313" key="3">
    <source>
        <dbReference type="EMBL" id="KZM74966.1"/>
    </source>
</evidence>
<dbReference type="GO" id="GO:0008757">
    <property type="term" value="F:S-adenosylmethionine-dependent methyltransferase activity"/>
    <property type="evidence" value="ECO:0007669"/>
    <property type="project" value="InterPro"/>
</dbReference>